<evidence type="ECO:0000313" key="1">
    <source>
        <dbReference type="EMBL" id="KKL52535.1"/>
    </source>
</evidence>
<protein>
    <submittedName>
        <fullName evidence="1">Uncharacterized protein</fullName>
    </submittedName>
</protein>
<reference evidence="1" key="1">
    <citation type="journal article" date="2015" name="Nature">
        <title>Complex archaea that bridge the gap between prokaryotes and eukaryotes.</title>
        <authorList>
            <person name="Spang A."/>
            <person name="Saw J.H."/>
            <person name="Jorgensen S.L."/>
            <person name="Zaremba-Niedzwiedzka K."/>
            <person name="Martijn J."/>
            <person name="Lind A.E."/>
            <person name="van Eijk R."/>
            <person name="Schleper C."/>
            <person name="Guy L."/>
            <person name="Ettema T.J."/>
        </authorList>
    </citation>
    <scope>NUCLEOTIDE SEQUENCE</scope>
</reference>
<proteinExistence type="predicted"/>
<comment type="caution">
    <text evidence="1">The sequence shown here is derived from an EMBL/GenBank/DDBJ whole genome shotgun (WGS) entry which is preliminary data.</text>
</comment>
<sequence length="58" mass="6685">MKKDLGPKLRKAVAKLHIRETGEGYYVRAYARGWHEALSQVEALIHHYDGKPQADPQR</sequence>
<accession>A0A0F9F5L3</accession>
<gene>
    <name evidence="1" type="ORF">LCGC14_2284520</name>
</gene>
<dbReference type="AlphaFoldDB" id="A0A0F9F5L3"/>
<name>A0A0F9F5L3_9ZZZZ</name>
<organism evidence="1">
    <name type="scientific">marine sediment metagenome</name>
    <dbReference type="NCBI Taxonomy" id="412755"/>
    <lineage>
        <taxon>unclassified sequences</taxon>
        <taxon>metagenomes</taxon>
        <taxon>ecological metagenomes</taxon>
    </lineage>
</organism>
<dbReference type="EMBL" id="LAZR01031858">
    <property type="protein sequence ID" value="KKL52535.1"/>
    <property type="molecule type" value="Genomic_DNA"/>
</dbReference>